<dbReference type="PROSITE" id="PS50893">
    <property type="entry name" value="ABC_TRANSPORTER_2"/>
    <property type="match status" value="1"/>
</dbReference>
<keyword evidence="2" id="KW-0813">Transport</keyword>
<evidence type="ECO:0000313" key="7">
    <source>
        <dbReference type="Proteomes" id="UP000199584"/>
    </source>
</evidence>
<name>A0A1I6E9I4_9FIRM</name>
<organism evidence="6 7">
    <name type="scientific">Desulfoscipio geothermicus DSM 3669</name>
    <dbReference type="NCBI Taxonomy" id="1121426"/>
    <lineage>
        <taxon>Bacteria</taxon>
        <taxon>Bacillati</taxon>
        <taxon>Bacillota</taxon>
        <taxon>Clostridia</taxon>
        <taxon>Eubacteriales</taxon>
        <taxon>Desulfallaceae</taxon>
        <taxon>Desulfoscipio</taxon>
    </lineage>
</organism>
<dbReference type="Pfam" id="PF00005">
    <property type="entry name" value="ABC_tran"/>
    <property type="match status" value="1"/>
</dbReference>
<dbReference type="CDD" id="cd03230">
    <property type="entry name" value="ABC_DR_subfamily_A"/>
    <property type="match status" value="1"/>
</dbReference>
<dbReference type="Gene3D" id="3.40.50.300">
    <property type="entry name" value="P-loop containing nucleotide triphosphate hydrolases"/>
    <property type="match status" value="1"/>
</dbReference>
<sequence>MISTSGLIKKYGRTLALQGLDINVPEGAVYGFIGRNGAGKTTTLRILAGLLIPDAGRAEVAGRDVLRDPRGVREVVGYMPDFFGVYDDLRVGEYLLFYAAAYGIRGATAQKLRDDLLELVELGHKRDAFVDTLSRGMQQRLCLARSLIHDPKVLLLDEPASGLDPLARVEMREILRELCRLGKTIIISSHILSELADLCTHVGMISEGRLLRQGPLNEMLAGDRVRKFILRSNGPARAAVEVIEGWPGAAVLNAADEQVEFRMSGDAAEVAGLLKGIIGAGAEVVHFAQTEQSLEDTFIQLAREVQEQ</sequence>
<comment type="similarity">
    <text evidence="1">Belongs to the ABC transporter superfamily.</text>
</comment>
<feature type="domain" description="ABC transporter" evidence="5">
    <location>
        <begin position="2"/>
        <end position="232"/>
    </location>
</feature>
<keyword evidence="3" id="KW-0547">Nucleotide-binding</keyword>
<dbReference type="OrthoDB" id="9804819at2"/>
<keyword evidence="4 6" id="KW-0067">ATP-binding</keyword>
<reference evidence="7" key="1">
    <citation type="submission" date="2016-10" db="EMBL/GenBank/DDBJ databases">
        <authorList>
            <person name="Varghese N."/>
            <person name="Submissions S."/>
        </authorList>
    </citation>
    <scope>NUCLEOTIDE SEQUENCE [LARGE SCALE GENOMIC DNA]</scope>
    <source>
        <strain evidence="7">DSM 3669</strain>
    </source>
</reference>
<proteinExistence type="inferred from homology"/>
<evidence type="ECO:0000256" key="4">
    <source>
        <dbReference type="ARBA" id="ARBA00022840"/>
    </source>
</evidence>
<gene>
    <name evidence="6" type="ORF">SAMN05660706_13115</name>
</gene>
<evidence type="ECO:0000256" key="3">
    <source>
        <dbReference type="ARBA" id="ARBA00022741"/>
    </source>
</evidence>
<dbReference type="AlphaFoldDB" id="A0A1I6E9I4"/>
<dbReference type="EMBL" id="FOYM01000031">
    <property type="protein sequence ID" value="SFR14394.1"/>
    <property type="molecule type" value="Genomic_DNA"/>
</dbReference>
<dbReference type="SUPFAM" id="SSF52540">
    <property type="entry name" value="P-loop containing nucleoside triphosphate hydrolases"/>
    <property type="match status" value="1"/>
</dbReference>
<dbReference type="InterPro" id="IPR003593">
    <property type="entry name" value="AAA+_ATPase"/>
</dbReference>
<dbReference type="GO" id="GO:0005524">
    <property type="term" value="F:ATP binding"/>
    <property type="evidence" value="ECO:0007669"/>
    <property type="project" value="UniProtKB-KW"/>
</dbReference>
<accession>A0A1I6E9I4</accession>
<dbReference type="InterPro" id="IPR003439">
    <property type="entry name" value="ABC_transporter-like_ATP-bd"/>
</dbReference>
<dbReference type="PANTHER" id="PTHR43335:SF3">
    <property type="entry name" value="ABC TRANSPORTER"/>
    <property type="match status" value="1"/>
</dbReference>
<dbReference type="InterPro" id="IPR027417">
    <property type="entry name" value="P-loop_NTPase"/>
</dbReference>
<keyword evidence="7" id="KW-1185">Reference proteome</keyword>
<dbReference type="STRING" id="39060.SAMN05660706_13115"/>
<dbReference type="SMART" id="SM00382">
    <property type="entry name" value="AAA"/>
    <property type="match status" value="1"/>
</dbReference>
<evidence type="ECO:0000256" key="1">
    <source>
        <dbReference type="ARBA" id="ARBA00005417"/>
    </source>
</evidence>
<evidence type="ECO:0000256" key="2">
    <source>
        <dbReference type="ARBA" id="ARBA00022448"/>
    </source>
</evidence>
<evidence type="ECO:0000313" key="6">
    <source>
        <dbReference type="EMBL" id="SFR14394.1"/>
    </source>
</evidence>
<evidence type="ECO:0000259" key="5">
    <source>
        <dbReference type="PROSITE" id="PS50893"/>
    </source>
</evidence>
<protein>
    <submittedName>
        <fullName evidence="6">ABC-2 type transport system ATP-binding protein</fullName>
    </submittedName>
</protein>
<dbReference type="Proteomes" id="UP000199584">
    <property type="component" value="Unassembled WGS sequence"/>
</dbReference>
<dbReference type="RefSeq" id="WP_092486468.1">
    <property type="nucleotide sequence ID" value="NZ_FOYM01000031.1"/>
</dbReference>
<dbReference type="PANTHER" id="PTHR43335">
    <property type="entry name" value="ABC TRANSPORTER, ATP-BINDING PROTEIN"/>
    <property type="match status" value="1"/>
</dbReference>
<dbReference type="GO" id="GO:0016887">
    <property type="term" value="F:ATP hydrolysis activity"/>
    <property type="evidence" value="ECO:0007669"/>
    <property type="project" value="InterPro"/>
</dbReference>